<keyword evidence="6" id="KW-1185">Reference proteome</keyword>
<organism evidence="5 6">
    <name type="scientific">Micromonospora tarensis</name>
    <dbReference type="NCBI Taxonomy" id="2806100"/>
    <lineage>
        <taxon>Bacteria</taxon>
        <taxon>Bacillati</taxon>
        <taxon>Actinomycetota</taxon>
        <taxon>Actinomycetes</taxon>
        <taxon>Micromonosporales</taxon>
        <taxon>Micromonosporaceae</taxon>
        <taxon>Micromonospora</taxon>
    </lineage>
</organism>
<dbReference type="Gene3D" id="1.10.1200.10">
    <property type="entry name" value="ACP-like"/>
    <property type="match status" value="1"/>
</dbReference>
<dbReference type="PANTHER" id="PTHR43775:SF51">
    <property type="entry name" value="INACTIVE PHENOLPHTHIOCEROL SYNTHESIS POLYKETIDE SYNTHASE TYPE I PKS1-RELATED"/>
    <property type="match status" value="1"/>
</dbReference>
<dbReference type="SMART" id="SM01294">
    <property type="entry name" value="PKS_PP_betabranch"/>
    <property type="match status" value="1"/>
</dbReference>
<dbReference type="InterPro" id="IPR006162">
    <property type="entry name" value="Ppantetheine_attach_site"/>
</dbReference>
<dbReference type="PROSITE" id="PS00012">
    <property type="entry name" value="PHOSPHOPANTETHEINE"/>
    <property type="match status" value="1"/>
</dbReference>
<dbReference type="SUPFAM" id="SSF47336">
    <property type="entry name" value="ACP-like"/>
    <property type="match status" value="1"/>
</dbReference>
<accession>A0ABS1YR29</accession>
<evidence type="ECO:0000256" key="3">
    <source>
        <dbReference type="ARBA" id="ARBA00022679"/>
    </source>
</evidence>
<evidence type="ECO:0000256" key="2">
    <source>
        <dbReference type="ARBA" id="ARBA00022553"/>
    </source>
</evidence>
<name>A0ABS1YR29_9ACTN</name>
<comment type="caution">
    <text evidence="5">The sequence shown here is derived from an EMBL/GenBank/DDBJ whole genome shotgun (WGS) entry which is preliminary data.</text>
</comment>
<dbReference type="PROSITE" id="PS50075">
    <property type="entry name" value="CARRIER"/>
    <property type="match status" value="1"/>
</dbReference>
<proteinExistence type="predicted"/>
<evidence type="ECO:0000256" key="1">
    <source>
        <dbReference type="ARBA" id="ARBA00022450"/>
    </source>
</evidence>
<gene>
    <name evidence="5" type="ORF">JM949_34180</name>
</gene>
<evidence type="ECO:0000313" key="6">
    <source>
        <dbReference type="Proteomes" id="UP000622245"/>
    </source>
</evidence>
<dbReference type="InterPro" id="IPR009081">
    <property type="entry name" value="PP-bd_ACP"/>
</dbReference>
<sequence>RTAAGTPHGGAALRRRLTGRSASARLELLLDLVRTSAAAVLGHPDPAGVDPDKGFLDAGFDSLTAVELRNQLVESTGLPLPATVLFDHPTPSALTGHLDAELGGAAGADAFAELDRLAAVVTSAAHDADTQRRVAARLEALLSKVRRAGAEPDAPPPAPADDDELFALIDHELGLS</sequence>
<keyword evidence="3" id="KW-0808">Transferase</keyword>
<dbReference type="Proteomes" id="UP000622245">
    <property type="component" value="Unassembled WGS sequence"/>
</dbReference>
<keyword evidence="2" id="KW-0597">Phosphoprotein</keyword>
<dbReference type="EMBL" id="JAEVHL010000379">
    <property type="protein sequence ID" value="MBM0279876.1"/>
    <property type="molecule type" value="Genomic_DNA"/>
</dbReference>
<reference evidence="5 6" key="1">
    <citation type="submission" date="2021-01" db="EMBL/GenBank/DDBJ databases">
        <title>Draft genome sequence of Micromonospora sp. strain STR1s_6.</title>
        <authorList>
            <person name="Karlyshev A."/>
            <person name="Jawad R."/>
        </authorList>
    </citation>
    <scope>NUCLEOTIDE SEQUENCE [LARGE SCALE GENOMIC DNA]</scope>
    <source>
        <strain evidence="5 6">STR1S-6</strain>
    </source>
</reference>
<dbReference type="InterPro" id="IPR036736">
    <property type="entry name" value="ACP-like_sf"/>
</dbReference>
<protein>
    <recommendedName>
        <fullName evidence="4">Carrier domain-containing protein</fullName>
    </recommendedName>
</protein>
<dbReference type="PANTHER" id="PTHR43775">
    <property type="entry name" value="FATTY ACID SYNTHASE"/>
    <property type="match status" value="1"/>
</dbReference>
<dbReference type="InterPro" id="IPR020806">
    <property type="entry name" value="PKS_PP-bd"/>
</dbReference>
<dbReference type="Pfam" id="PF00550">
    <property type="entry name" value="PP-binding"/>
    <property type="match status" value="1"/>
</dbReference>
<evidence type="ECO:0000259" key="4">
    <source>
        <dbReference type="PROSITE" id="PS50075"/>
    </source>
</evidence>
<dbReference type="SMART" id="SM00823">
    <property type="entry name" value="PKS_PP"/>
    <property type="match status" value="1"/>
</dbReference>
<feature type="non-terminal residue" evidence="5">
    <location>
        <position position="1"/>
    </location>
</feature>
<feature type="domain" description="Carrier" evidence="4">
    <location>
        <begin position="27"/>
        <end position="102"/>
    </location>
</feature>
<keyword evidence="1" id="KW-0596">Phosphopantetheine</keyword>
<dbReference type="InterPro" id="IPR050091">
    <property type="entry name" value="PKS_NRPS_Biosynth_Enz"/>
</dbReference>
<evidence type="ECO:0000313" key="5">
    <source>
        <dbReference type="EMBL" id="MBM0279876.1"/>
    </source>
</evidence>